<sequence>MVELPRLLFVDRPRLRSIQQRRQYDSFVYFEFGAAVETVSISDHVLHASKGFGDPMGNLIVDFGAVGEISAKVREGIRRC</sequence>
<reference evidence="3" key="1">
    <citation type="submission" date="2016-06" db="UniProtKB">
        <authorList>
            <consortium name="WormBaseParasite"/>
        </authorList>
    </citation>
    <scope>IDENTIFICATION</scope>
</reference>
<accession>A0A183SKP0</accession>
<evidence type="ECO:0000313" key="1">
    <source>
        <dbReference type="EMBL" id="VDL91173.1"/>
    </source>
</evidence>
<dbReference type="EMBL" id="UYSU01033000">
    <property type="protein sequence ID" value="VDL91173.1"/>
    <property type="molecule type" value="Genomic_DNA"/>
</dbReference>
<proteinExistence type="predicted"/>
<evidence type="ECO:0000313" key="3">
    <source>
        <dbReference type="WBParaSite" id="SSLN_0000494301-mRNA-1"/>
    </source>
</evidence>
<protein>
    <submittedName>
        <fullName evidence="3">DUF5753 domain-containing protein</fullName>
    </submittedName>
</protein>
<organism evidence="3">
    <name type="scientific">Schistocephalus solidus</name>
    <name type="common">Tapeworm</name>
    <dbReference type="NCBI Taxonomy" id="70667"/>
    <lineage>
        <taxon>Eukaryota</taxon>
        <taxon>Metazoa</taxon>
        <taxon>Spiralia</taxon>
        <taxon>Lophotrochozoa</taxon>
        <taxon>Platyhelminthes</taxon>
        <taxon>Cestoda</taxon>
        <taxon>Eucestoda</taxon>
        <taxon>Diphyllobothriidea</taxon>
        <taxon>Diphyllobothriidae</taxon>
        <taxon>Schistocephalus</taxon>
    </lineage>
</organism>
<name>A0A183SKP0_SCHSO</name>
<dbReference type="AlphaFoldDB" id="A0A183SKP0"/>
<reference evidence="1 2" key="2">
    <citation type="submission" date="2018-11" db="EMBL/GenBank/DDBJ databases">
        <authorList>
            <consortium name="Pathogen Informatics"/>
        </authorList>
    </citation>
    <scope>NUCLEOTIDE SEQUENCE [LARGE SCALE GENOMIC DNA]</scope>
    <source>
        <strain evidence="1 2">NST_G2</strain>
    </source>
</reference>
<evidence type="ECO:0000313" key="2">
    <source>
        <dbReference type="Proteomes" id="UP000275846"/>
    </source>
</evidence>
<dbReference type="OrthoDB" id="6310407at2759"/>
<gene>
    <name evidence="1" type="ORF">SSLN_LOCUS4788</name>
</gene>
<keyword evidence="2" id="KW-1185">Reference proteome</keyword>
<dbReference type="Proteomes" id="UP000275846">
    <property type="component" value="Unassembled WGS sequence"/>
</dbReference>
<dbReference type="WBParaSite" id="SSLN_0000494301-mRNA-1">
    <property type="protein sequence ID" value="SSLN_0000494301-mRNA-1"/>
    <property type="gene ID" value="SSLN_0000494301"/>
</dbReference>